<dbReference type="AlphaFoldDB" id="D4YUE0"/>
<dbReference type="Gene3D" id="3.40.10.10">
    <property type="entry name" value="DNA Methylphosphotriester Repair Domain"/>
    <property type="match status" value="1"/>
</dbReference>
<dbReference type="EMBL" id="ADNY01000043">
    <property type="protein sequence ID" value="EFG55219.1"/>
    <property type="molecule type" value="Genomic_DNA"/>
</dbReference>
<comment type="caution">
    <text evidence="3">The sequence shown here is derived from an EMBL/GenBank/DDBJ whole genome shotgun (WGS) entry which is preliminary data.</text>
</comment>
<keyword evidence="2" id="KW-0472">Membrane</keyword>
<keyword evidence="4" id="KW-1185">Reference proteome</keyword>
<dbReference type="Proteomes" id="UP000004069">
    <property type="component" value="Unassembled WGS sequence"/>
</dbReference>
<evidence type="ECO:0000313" key="4">
    <source>
        <dbReference type="Proteomes" id="UP000004069"/>
    </source>
</evidence>
<feature type="compositionally biased region" description="Basic and acidic residues" evidence="1">
    <location>
        <begin position="117"/>
        <end position="128"/>
    </location>
</feature>
<dbReference type="RefSeq" id="WP_006352302.1">
    <property type="nucleotide sequence ID" value="NZ_ADNY01000043.1"/>
</dbReference>
<evidence type="ECO:0000256" key="1">
    <source>
        <dbReference type="SAM" id="MobiDB-lite"/>
    </source>
</evidence>
<keyword evidence="2" id="KW-1133">Transmembrane helix</keyword>
<protein>
    <submittedName>
        <fullName evidence="3">Uncharacterized protein</fullName>
    </submittedName>
</protein>
<feature type="compositionally biased region" description="Low complexity" evidence="1">
    <location>
        <begin position="139"/>
        <end position="148"/>
    </location>
</feature>
<dbReference type="OrthoDB" id="2292214at2"/>
<evidence type="ECO:0000256" key="2">
    <source>
        <dbReference type="SAM" id="Phobius"/>
    </source>
</evidence>
<evidence type="ECO:0000313" key="3">
    <source>
        <dbReference type="EMBL" id="EFG55219.1"/>
    </source>
</evidence>
<reference evidence="3 4" key="1">
    <citation type="submission" date="2010-04" db="EMBL/GenBank/DDBJ databases">
        <authorList>
            <person name="Muzny D."/>
            <person name="Qin X."/>
            <person name="Deng J."/>
            <person name="Jiang H."/>
            <person name="Liu Y."/>
            <person name="Qu J."/>
            <person name="Song X.-Z."/>
            <person name="Zhang L."/>
            <person name="Thornton R."/>
            <person name="Coyle M."/>
            <person name="Francisco L."/>
            <person name="Jackson L."/>
            <person name="Javaid M."/>
            <person name="Korchina V."/>
            <person name="Kovar C."/>
            <person name="Mata R."/>
            <person name="Mathew T."/>
            <person name="Ngo R."/>
            <person name="Nguyen L."/>
            <person name="Nguyen N."/>
            <person name="Okwuonu G."/>
            <person name="Ongeri F."/>
            <person name="Pham C."/>
            <person name="Simmons D."/>
            <person name="Wilczek-Boney K."/>
            <person name="Hale W."/>
            <person name="Jakkamsetti A."/>
            <person name="Pham P."/>
            <person name="Ruth R."/>
            <person name="San Lucas F."/>
            <person name="Warren J."/>
            <person name="Zhang J."/>
            <person name="Zhao Z."/>
            <person name="Zhou C."/>
            <person name="Zhu D."/>
            <person name="Lee S."/>
            <person name="Bess C."/>
            <person name="Blankenburg K."/>
            <person name="Forbes L."/>
            <person name="Fu Q."/>
            <person name="Gubbala S."/>
            <person name="Hirani K."/>
            <person name="Jayaseelan J.C."/>
            <person name="Lara F."/>
            <person name="Munidasa M."/>
            <person name="Palculict T."/>
            <person name="Patil S."/>
            <person name="Pu L.-L."/>
            <person name="Saada N."/>
            <person name="Tang L."/>
            <person name="Weissenberger G."/>
            <person name="Zhu Y."/>
            <person name="Hemphill L."/>
            <person name="Shang Y."/>
            <person name="Youmans B."/>
            <person name="Ayvaz T."/>
            <person name="Ross M."/>
            <person name="Santibanez J."/>
            <person name="Aqrawi P."/>
            <person name="Gross S."/>
            <person name="Joshi V."/>
            <person name="Fowler G."/>
            <person name="Nazareth L."/>
            <person name="Reid J."/>
            <person name="Worley K."/>
            <person name="Petrosino J."/>
            <person name="Highlander S."/>
            <person name="Gibbs R."/>
        </authorList>
    </citation>
    <scope>NUCLEOTIDE SEQUENCE [LARGE SCALE GENOMIC DNA]</scope>
    <source>
        <strain evidence="3 4">DSM 11664</strain>
    </source>
</reference>
<keyword evidence="2" id="KW-0812">Transmembrane</keyword>
<proteinExistence type="predicted"/>
<organism evidence="3 4">
    <name type="scientific">Lactobacillus amylolyticus DSM 11664</name>
    <dbReference type="NCBI Taxonomy" id="585524"/>
    <lineage>
        <taxon>Bacteria</taxon>
        <taxon>Bacillati</taxon>
        <taxon>Bacillota</taxon>
        <taxon>Bacilli</taxon>
        <taxon>Lactobacillales</taxon>
        <taxon>Lactobacillaceae</taxon>
        <taxon>Lactobacillus</taxon>
    </lineage>
</organism>
<dbReference type="eggNOG" id="COG1525">
    <property type="taxonomic scope" value="Bacteria"/>
</dbReference>
<sequence length="207" mass="23575">MNRFWRILLWVLFWYYLAPYYLFKKFVFKNRKHKIAWSALGSVITVFVLFCCWVNSLHDDEDTTSNTASAPKMHVVVKKVGVQRLAKDQAKEKVLNTEEKKKQKEYDKLVAELDAAKKAQQEAKKHSSEQTTVTHHRSTATTHHSSSSNGAGRGDMDTADSGKIVGNKNTKIYHVPGQAGYRMNSANAVYFNSEQDAINAGYRKAKR</sequence>
<feature type="transmembrane region" description="Helical" evidence="2">
    <location>
        <begin position="35"/>
        <end position="56"/>
    </location>
</feature>
<name>D4YUE0_9LACO</name>
<accession>D4YUE0</accession>
<dbReference type="SUPFAM" id="SSF57884">
    <property type="entry name" value="Ada DNA repair protein, N-terminal domain (N-Ada 10)"/>
    <property type="match status" value="1"/>
</dbReference>
<feature type="region of interest" description="Disordered" evidence="1">
    <location>
        <begin position="117"/>
        <end position="164"/>
    </location>
</feature>
<gene>
    <name evidence="3" type="ORF">HMPREF0493_1151</name>
</gene>
<dbReference type="InterPro" id="IPR035451">
    <property type="entry name" value="Ada-like_dom_sf"/>
</dbReference>
<feature type="transmembrane region" description="Helical" evidence="2">
    <location>
        <begin position="6"/>
        <end position="23"/>
    </location>
</feature>